<dbReference type="STRING" id="1484053.SAMN05444274_10652"/>
<dbReference type="InterPro" id="IPR027417">
    <property type="entry name" value="P-loop_NTPase"/>
</dbReference>
<evidence type="ECO:0000259" key="2">
    <source>
        <dbReference type="Pfam" id="PF02492"/>
    </source>
</evidence>
<evidence type="ECO:0000313" key="4">
    <source>
        <dbReference type="EMBL" id="SHF52353.1"/>
    </source>
</evidence>
<accession>A0A1M5CC69</accession>
<dbReference type="Proteomes" id="UP000184164">
    <property type="component" value="Unassembled WGS sequence"/>
</dbReference>
<dbReference type="SUPFAM" id="SSF52540">
    <property type="entry name" value="P-loop containing nucleoside triphosphate hydrolases"/>
    <property type="match status" value="1"/>
</dbReference>
<dbReference type="InterPro" id="IPR011629">
    <property type="entry name" value="CobW-like_C"/>
</dbReference>
<dbReference type="OrthoDB" id="9808822at2"/>
<feature type="domain" description="CobW C-terminal" evidence="3">
    <location>
        <begin position="213"/>
        <end position="267"/>
    </location>
</feature>
<dbReference type="Gene3D" id="3.40.50.300">
    <property type="entry name" value="P-loop containing nucleotide triphosphate hydrolases"/>
    <property type="match status" value="1"/>
</dbReference>
<organism evidence="4 5">
    <name type="scientific">Mariniphaga anaerophila</name>
    <dbReference type="NCBI Taxonomy" id="1484053"/>
    <lineage>
        <taxon>Bacteria</taxon>
        <taxon>Pseudomonadati</taxon>
        <taxon>Bacteroidota</taxon>
        <taxon>Bacteroidia</taxon>
        <taxon>Marinilabiliales</taxon>
        <taxon>Prolixibacteraceae</taxon>
        <taxon>Mariniphaga</taxon>
    </lineage>
</organism>
<dbReference type="Pfam" id="PF07683">
    <property type="entry name" value="CobW_C"/>
    <property type="match status" value="1"/>
</dbReference>
<dbReference type="GO" id="GO:0005737">
    <property type="term" value="C:cytoplasm"/>
    <property type="evidence" value="ECO:0007669"/>
    <property type="project" value="TreeGrafter"/>
</dbReference>
<protein>
    <submittedName>
        <fullName evidence="4">GTPase, G3E family</fullName>
    </submittedName>
</protein>
<dbReference type="PANTHER" id="PTHR13748">
    <property type="entry name" value="COBW-RELATED"/>
    <property type="match status" value="1"/>
</dbReference>
<keyword evidence="5" id="KW-1185">Reference proteome</keyword>
<dbReference type="RefSeq" id="WP_073002335.1">
    <property type="nucleotide sequence ID" value="NZ_FQUM01000006.1"/>
</dbReference>
<feature type="domain" description="CobW/HypB/UreG nucleotide-binding" evidence="2">
    <location>
        <begin position="6"/>
        <end position="179"/>
    </location>
</feature>
<dbReference type="InterPro" id="IPR003495">
    <property type="entry name" value="CobW/HypB/UreG_nucleotide-bd"/>
</dbReference>
<evidence type="ECO:0000259" key="3">
    <source>
        <dbReference type="Pfam" id="PF07683"/>
    </source>
</evidence>
<dbReference type="EMBL" id="FQUM01000006">
    <property type="protein sequence ID" value="SHF52353.1"/>
    <property type="molecule type" value="Genomic_DNA"/>
</dbReference>
<evidence type="ECO:0000313" key="5">
    <source>
        <dbReference type="Proteomes" id="UP000184164"/>
    </source>
</evidence>
<dbReference type="AlphaFoldDB" id="A0A1M5CC69"/>
<dbReference type="Pfam" id="PF02492">
    <property type="entry name" value="cobW"/>
    <property type="match status" value="1"/>
</dbReference>
<comment type="function">
    <text evidence="1">Zinc chaperone that directly transfers zinc cofactor to target proteins, thereby activating them. Zinc is transferred from the CXCC motif in the GTPase domain to the zinc binding site in target proteins in a process requiring GTP hydrolysis.</text>
</comment>
<reference evidence="4 5" key="1">
    <citation type="submission" date="2016-11" db="EMBL/GenBank/DDBJ databases">
        <authorList>
            <person name="Jaros S."/>
            <person name="Januszkiewicz K."/>
            <person name="Wedrychowicz H."/>
        </authorList>
    </citation>
    <scope>NUCLEOTIDE SEQUENCE [LARGE SCALE GENOMIC DNA]</scope>
    <source>
        <strain evidence="4 5">DSM 26910</strain>
    </source>
</reference>
<evidence type="ECO:0000256" key="1">
    <source>
        <dbReference type="ARBA" id="ARBA00045658"/>
    </source>
</evidence>
<name>A0A1M5CC69_9BACT</name>
<proteinExistence type="predicted"/>
<dbReference type="PANTHER" id="PTHR13748:SF62">
    <property type="entry name" value="COBW DOMAIN-CONTAINING PROTEIN"/>
    <property type="match status" value="1"/>
</dbReference>
<sequence>MKKIPFYIISGFLGSGKTTFVKRIIDSYSDKYKLGVIQNEFAPSNVDGEELKKSGKNFHLLEINRGSVFCVCLLGDFARSLEKFIDEYQPELLIIEASGLSDTTSVAEVISSGSLSEKMYLASNWCVVDAFNFNKAGLMRQRMGHQIRMADRVLVNKTDLVENADRTVNEIKKINPFARIQKTSFCDAPFYLKDDVVAKFYPDLAKPLARPDVNSMVIKSGKKFEEHALLQFLNKWAPKAYRIKGYANLKNGTVLAVQCVFENVECRLVENNFHPTELVALSDRFTLKEWNRSFKEHVGK</sequence>
<dbReference type="InterPro" id="IPR051316">
    <property type="entry name" value="Zinc-reg_GTPase_activator"/>
</dbReference>
<gene>
    <name evidence="4" type="ORF">SAMN05444274_10652</name>
</gene>